<evidence type="ECO:0000313" key="1">
    <source>
        <dbReference type="EMBL" id="MFB9105648.1"/>
    </source>
</evidence>
<accession>A0ABV5H180</accession>
<dbReference type="RefSeq" id="WP_290271848.1">
    <property type="nucleotide sequence ID" value="NZ_JAUFQP010000013.1"/>
</dbReference>
<keyword evidence="2" id="KW-1185">Reference proteome</keyword>
<dbReference type="Proteomes" id="UP001589590">
    <property type="component" value="Unassembled WGS sequence"/>
</dbReference>
<proteinExistence type="predicted"/>
<organism evidence="1 2">
    <name type="scientific">Algibacter miyuki</name>
    <dbReference type="NCBI Taxonomy" id="1306933"/>
    <lineage>
        <taxon>Bacteria</taxon>
        <taxon>Pseudomonadati</taxon>
        <taxon>Bacteroidota</taxon>
        <taxon>Flavobacteriia</taxon>
        <taxon>Flavobacteriales</taxon>
        <taxon>Flavobacteriaceae</taxon>
        <taxon>Algibacter</taxon>
    </lineage>
</organism>
<reference evidence="1 2" key="1">
    <citation type="submission" date="2024-09" db="EMBL/GenBank/DDBJ databases">
        <authorList>
            <person name="Sun Q."/>
            <person name="Mori K."/>
        </authorList>
    </citation>
    <scope>NUCLEOTIDE SEQUENCE [LARGE SCALE GENOMIC DNA]</scope>
    <source>
        <strain evidence="1 2">CECT 8300</strain>
    </source>
</reference>
<protein>
    <submittedName>
        <fullName evidence="1">Ribonuclease HII</fullName>
    </submittedName>
</protein>
<sequence>MRFFLKLLLLTLVFSCTKTYQKRNQLIDFVPENSAITIKARNIESLQSNINNSGLTQQFSKAKIYKNLESKLENLSLLKSDTPVLLCFSEDKLDSLQYTIITKHHDSLFKTDALKGYTKEVIPFKKHAILKSTLNKNIFYSAVIDSVFIASSAKKNIEAAFSDFKVNDAFKKIYHSTDNSNLSVILNNKSGVLKSIFVDDSFELKTFSNYIALDVEVNQNNLYFNGITKANDSTKSLINVFKNTVPQVNEIQDVTPSNSDAFVSFTFDNFKTFRSHLEQYRQQDSAANPSPLFNDVIEVGVIYEGSKRAIVLNSTDIIATKDALLADQNVAETYRDISIFDFSNSNLFSETFSPLISSKEMTLYCVLDHFFVFSESTELLQNIIANYQNKTTLSSRSYFKDTMDELSDASSLLMVTNPNSLGDVLNKNLSESIDFKLDDYKASALQFIYDNNFAHVNAVIKKNKAKAVEQSVSEEINIKLDADLLNAPQFVTNHITKQKEIVVQDIKNNLYLISNAGKILWKKQLQGAILGEVNQIDIYKNGRLQLVFATPHRVYVIDRKGNNVAPFPKTFNDAITQPLSVFDYDKNKKYRLLVTQGKNVLMYDAKGKIVKGFTFKAAKNTIISPPQHFRIGNKDFITITTKDKLYILDRIGKTRVTPKTSISYSSNPIQFYNNKFTTTTDKGDLISINTNGSTTSQNLNLAPNSSLVSTSKTLVYQSENKLTIRSKTINLDYGNYDKAKLFYINNKIYVSVTDLQAQKTYLFDSQAKLLPNFPVYANSEIDLANADKDQNLEFITTGEKNTVLLYQIN</sequence>
<dbReference type="SUPFAM" id="SSF69322">
    <property type="entry name" value="Tricorn protease domain 2"/>
    <property type="match status" value="1"/>
</dbReference>
<evidence type="ECO:0000313" key="2">
    <source>
        <dbReference type="Proteomes" id="UP001589590"/>
    </source>
</evidence>
<name>A0ABV5H180_9FLAO</name>
<dbReference type="EMBL" id="JBHMFA010000009">
    <property type="protein sequence ID" value="MFB9105648.1"/>
    <property type="molecule type" value="Genomic_DNA"/>
</dbReference>
<gene>
    <name evidence="1" type="ORF">ACFFU1_12100</name>
</gene>
<comment type="caution">
    <text evidence="1">The sequence shown here is derived from an EMBL/GenBank/DDBJ whole genome shotgun (WGS) entry which is preliminary data.</text>
</comment>